<evidence type="ECO:0000259" key="6">
    <source>
        <dbReference type="Pfam" id="PF20434"/>
    </source>
</evidence>
<comment type="caution">
    <text evidence="7">The sequence shown here is derived from an EMBL/GenBank/DDBJ whole genome shotgun (WGS) entry which is preliminary data.</text>
</comment>
<dbReference type="FunCoup" id="A0A2V0NR79">
    <property type="interactions" value="553"/>
</dbReference>
<comment type="catalytic activity">
    <reaction evidence="4">
        <text>[protein]-C-terminal S-[(2E,6E)-farnesyl]-L-cysteine methyl ester + H2O = [protein]-C-terminal S-[(2E,6E)-farnesyl]-L-cysteine + methanol + H(+)</text>
        <dbReference type="Rhea" id="RHEA:48520"/>
        <dbReference type="Rhea" id="RHEA-COMP:12125"/>
        <dbReference type="Rhea" id="RHEA-COMP:12126"/>
        <dbReference type="ChEBI" id="CHEBI:15377"/>
        <dbReference type="ChEBI" id="CHEBI:15378"/>
        <dbReference type="ChEBI" id="CHEBI:17790"/>
        <dbReference type="ChEBI" id="CHEBI:90510"/>
        <dbReference type="ChEBI" id="CHEBI:90511"/>
        <dbReference type="EC" id="3.1.1.n2"/>
    </reaction>
</comment>
<dbReference type="EC" id="3.1.1.n2" evidence="3"/>
<gene>
    <name evidence="7" type="ORF">Rsub_03289</name>
</gene>
<dbReference type="SUPFAM" id="SSF53474">
    <property type="entry name" value="alpha/beta-Hydrolases"/>
    <property type="match status" value="1"/>
</dbReference>
<evidence type="ECO:0000256" key="1">
    <source>
        <dbReference type="ARBA" id="ARBA00022801"/>
    </source>
</evidence>
<dbReference type="PANTHER" id="PTHR48081">
    <property type="entry name" value="AB HYDROLASE SUPERFAMILY PROTEIN C4A8.06C"/>
    <property type="match status" value="1"/>
</dbReference>
<dbReference type="InterPro" id="IPR050300">
    <property type="entry name" value="GDXG_lipolytic_enzyme"/>
</dbReference>
<dbReference type="Proteomes" id="UP000247498">
    <property type="component" value="Unassembled WGS sequence"/>
</dbReference>
<feature type="transmembrane region" description="Helical" evidence="5">
    <location>
        <begin position="103"/>
        <end position="123"/>
    </location>
</feature>
<evidence type="ECO:0000313" key="7">
    <source>
        <dbReference type="EMBL" id="GBF90156.1"/>
    </source>
</evidence>
<dbReference type="GO" id="GO:0016787">
    <property type="term" value="F:hydrolase activity"/>
    <property type="evidence" value="ECO:0007669"/>
    <property type="project" value="UniProtKB-KW"/>
</dbReference>
<reference evidence="7 8" key="1">
    <citation type="journal article" date="2018" name="Sci. Rep.">
        <title>Raphidocelis subcapitata (=Pseudokirchneriella subcapitata) provides an insight into genome evolution and environmental adaptations in the Sphaeropleales.</title>
        <authorList>
            <person name="Suzuki S."/>
            <person name="Yamaguchi H."/>
            <person name="Nakajima N."/>
            <person name="Kawachi M."/>
        </authorList>
    </citation>
    <scope>NUCLEOTIDE SEQUENCE [LARGE SCALE GENOMIC DNA]</scope>
    <source>
        <strain evidence="7 8">NIES-35</strain>
    </source>
</reference>
<keyword evidence="5" id="KW-1133">Transmembrane helix</keyword>
<evidence type="ECO:0000256" key="4">
    <source>
        <dbReference type="ARBA" id="ARBA00049507"/>
    </source>
</evidence>
<dbReference type="OrthoDB" id="6495301at2759"/>
<name>A0A2V0NR79_9CHLO</name>
<evidence type="ECO:0000256" key="2">
    <source>
        <dbReference type="ARBA" id="ARBA00038028"/>
    </source>
</evidence>
<evidence type="ECO:0000313" key="8">
    <source>
        <dbReference type="Proteomes" id="UP000247498"/>
    </source>
</evidence>
<dbReference type="EMBL" id="BDRX01000015">
    <property type="protein sequence ID" value="GBF90156.1"/>
    <property type="molecule type" value="Genomic_DNA"/>
</dbReference>
<evidence type="ECO:0000256" key="5">
    <source>
        <dbReference type="SAM" id="Phobius"/>
    </source>
</evidence>
<keyword evidence="5" id="KW-0812">Transmembrane</keyword>
<keyword evidence="1" id="KW-0378">Hydrolase</keyword>
<keyword evidence="8" id="KW-1185">Reference proteome</keyword>
<dbReference type="STRING" id="307507.A0A2V0NR79"/>
<feature type="domain" description="BD-FAE-like" evidence="6">
    <location>
        <begin position="141"/>
        <end position="301"/>
    </location>
</feature>
<dbReference type="PANTHER" id="PTHR48081:SF33">
    <property type="entry name" value="KYNURENINE FORMAMIDASE"/>
    <property type="match status" value="1"/>
</dbReference>
<dbReference type="Pfam" id="PF20434">
    <property type="entry name" value="BD-FAE"/>
    <property type="match status" value="1"/>
</dbReference>
<organism evidence="7 8">
    <name type="scientific">Raphidocelis subcapitata</name>
    <dbReference type="NCBI Taxonomy" id="307507"/>
    <lineage>
        <taxon>Eukaryota</taxon>
        <taxon>Viridiplantae</taxon>
        <taxon>Chlorophyta</taxon>
        <taxon>core chlorophytes</taxon>
        <taxon>Chlorophyceae</taxon>
        <taxon>CS clade</taxon>
        <taxon>Sphaeropleales</taxon>
        <taxon>Selenastraceae</taxon>
        <taxon>Raphidocelis</taxon>
    </lineage>
</organism>
<dbReference type="InParanoid" id="A0A2V0NR79"/>
<protein>
    <recommendedName>
        <fullName evidence="3">protein-S-isoprenylcysteine alpha-carbonyl methylesterase</fullName>
        <ecNumber evidence="3">3.1.1.n2</ecNumber>
    </recommendedName>
</protein>
<accession>A0A2V0NR79</accession>
<proteinExistence type="inferred from homology"/>
<evidence type="ECO:0000256" key="3">
    <source>
        <dbReference type="ARBA" id="ARBA00038928"/>
    </source>
</evidence>
<sequence>MGACADDGGGITAAVTAEGMAVDQERAAECSGAAPLLPPPLPPPPPPRSWHAVDSLADLGLPLSPAAAAEHAVAEAWRLFKLALKLWSYVGLGWKWSLQACRLVVYALLLLPGFAHMLAFYFWSPLVKRDVPYGRKPRQLLDLYVPAGARPGSDPVPVVVFVTGGAWIIGYKAWGAALARRLVEGGALVACLDYRNFPQASAVEMLEDVNTGVSWVSRHAARYGGDPEALLLVGQSAGGQLALMALLSQAAQAASGRAALGGSPCWHPRDVAGFVGVSGAYDLEGLAEHLHRRGLYHNLLDSIMCLDGKKAYDKLSPLAAARGLAAALDGGGGRDGDGARLGGGAGALLPPALLLHGTADKTVPHAGSELMRGALEALGVPCALRLLPGKTHTDLLLEDAFRGGPDPLADAILEAATGRPRSSWHPRTCPAPLVWLAGRVCPF</sequence>
<keyword evidence="5" id="KW-0472">Membrane</keyword>
<comment type="similarity">
    <text evidence="2">Belongs to the AB hydrolase superfamily. Isoprenylcysteine methylesterase family.</text>
</comment>
<dbReference type="InterPro" id="IPR029058">
    <property type="entry name" value="AB_hydrolase_fold"/>
</dbReference>
<dbReference type="Gene3D" id="3.40.50.1820">
    <property type="entry name" value="alpha/beta hydrolase"/>
    <property type="match status" value="1"/>
</dbReference>
<dbReference type="AlphaFoldDB" id="A0A2V0NR79"/>
<dbReference type="InterPro" id="IPR049492">
    <property type="entry name" value="BD-FAE-like_dom"/>
</dbReference>